<evidence type="ECO:0000313" key="3">
    <source>
        <dbReference type="Proteomes" id="UP000440694"/>
    </source>
</evidence>
<feature type="region of interest" description="Disordered" evidence="1">
    <location>
        <begin position="269"/>
        <end position="310"/>
    </location>
</feature>
<name>A0A6I3KJM0_9HYPH</name>
<dbReference type="AlphaFoldDB" id="A0A6I3KJM0"/>
<accession>A0A6I3KJM0</accession>
<sequence>MKRKWNLLAAPGDGSTGRFATAVRMLVVASTVIMSGCSQNELLLTGIGETVYSPEAEARAETPDKYFGAMCLAAPELYYLDTAGQPHCHPDLTPYQWKMVLFASLNDVDERCDAYLGSLDRARRDQAYFTRKLQDTTSTTKVVMGFAEAGATAMTVVESMFGFSQSTLNNYYSRRILDTGKKSVEELVSKLQNAYREELFARLKNRSIDRSVGVYYAVRGYIRLCLPATIEAEINSTIVSVKYVVGERVAVPDRSPVLASLDAIPLIPGSSGGDGGSGGNGGHGGQDPSQPTTPRPIPSEKIIGPHPASTTEQAMSLARGKEIQAALCISPQDGDFGGADETKPTRIQISWYYQGINRGKHSYIEQDADSTAISSLGTCFTNPRRYLNAFERARFGSTPGKKTLHKRLQVWFDKNKTNPQIDPIFAGAAFGQKEEIDEQTRAAIKLAQKLNGTTETGAMTPEFFDLLKVD</sequence>
<keyword evidence="3" id="KW-1185">Reference proteome</keyword>
<gene>
    <name evidence="2" type="ORF">GIW81_09465</name>
</gene>
<evidence type="ECO:0000313" key="2">
    <source>
        <dbReference type="EMBL" id="MTD94558.1"/>
    </source>
</evidence>
<organism evidence="2 3">
    <name type="scientific">Hyphomicrobium album</name>
    <dbReference type="NCBI Taxonomy" id="2665159"/>
    <lineage>
        <taxon>Bacteria</taxon>
        <taxon>Pseudomonadati</taxon>
        <taxon>Pseudomonadota</taxon>
        <taxon>Alphaproteobacteria</taxon>
        <taxon>Hyphomicrobiales</taxon>
        <taxon>Hyphomicrobiaceae</taxon>
        <taxon>Hyphomicrobium</taxon>
    </lineage>
</organism>
<dbReference type="EMBL" id="WMBQ01000001">
    <property type="protein sequence ID" value="MTD94558.1"/>
    <property type="molecule type" value="Genomic_DNA"/>
</dbReference>
<comment type="caution">
    <text evidence="2">The sequence shown here is derived from an EMBL/GenBank/DDBJ whole genome shotgun (WGS) entry which is preliminary data.</text>
</comment>
<feature type="compositionally biased region" description="Gly residues" evidence="1">
    <location>
        <begin position="270"/>
        <end position="285"/>
    </location>
</feature>
<protein>
    <submittedName>
        <fullName evidence="2">Uncharacterized protein</fullName>
    </submittedName>
</protein>
<dbReference type="Proteomes" id="UP000440694">
    <property type="component" value="Unassembled WGS sequence"/>
</dbReference>
<proteinExistence type="predicted"/>
<reference evidence="2 3" key="1">
    <citation type="submission" date="2019-11" db="EMBL/GenBank/DDBJ databases">
        <title>Identification of a novel strain.</title>
        <authorList>
            <person name="Xu Q."/>
            <person name="Wang G."/>
        </authorList>
    </citation>
    <scope>NUCLEOTIDE SEQUENCE [LARGE SCALE GENOMIC DNA]</scope>
    <source>
        <strain evidence="3">xq</strain>
    </source>
</reference>
<evidence type="ECO:0000256" key="1">
    <source>
        <dbReference type="SAM" id="MobiDB-lite"/>
    </source>
</evidence>